<keyword evidence="5" id="KW-1185">Reference proteome</keyword>
<dbReference type="InterPro" id="IPR013486">
    <property type="entry name" value="SpoIID/LytB"/>
</dbReference>
<dbReference type="GO" id="GO:0030435">
    <property type="term" value="P:sporulation resulting in formation of a cellular spore"/>
    <property type="evidence" value="ECO:0007669"/>
    <property type="project" value="InterPro"/>
</dbReference>
<dbReference type="AlphaFoldDB" id="A0A4R1PZH8"/>
<dbReference type="OrthoDB" id="9794671at2"/>
<reference evidence="4 5" key="1">
    <citation type="submission" date="2019-03" db="EMBL/GenBank/DDBJ databases">
        <title>Genomic Encyclopedia of Type Strains, Phase IV (KMG-IV): sequencing the most valuable type-strain genomes for metagenomic binning, comparative biology and taxonomic classification.</title>
        <authorList>
            <person name="Goeker M."/>
        </authorList>
    </citation>
    <scope>NUCLEOTIDE SEQUENCE [LARGE SCALE GENOMIC DNA]</scope>
    <source>
        <strain evidence="4 5">DSM 15969</strain>
    </source>
</reference>
<keyword evidence="2" id="KW-0812">Transmembrane</keyword>
<keyword evidence="2" id="KW-1133">Transmembrane helix</keyword>
<keyword evidence="2" id="KW-0472">Membrane</keyword>
<dbReference type="RefSeq" id="WP_132078074.1">
    <property type="nucleotide sequence ID" value="NZ_SLUI01000004.1"/>
</dbReference>
<feature type="region of interest" description="Disordered" evidence="1">
    <location>
        <begin position="36"/>
        <end position="64"/>
    </location>
</feature>
<comment type="caution">
    <text evidence="4">The sequence shown here is derived from an EMBL/GenBank/DDBJ whole genome shotgun (WGS) entry which is preliminary data.</text>
</comment>
<feature type="domain" description="Sporulation stage II protein D amidase enhancer LytB N-terminal" evidence="3">
    <location>
        <begin position="81"/>
        <end position="170"/>
    </location>
</feature>
<dbReference type="Pfam" id="PF08486">
    <property type="entry name" value="SpoIID"/>
    <property type="match status" value="1"/>
</dbReference>
<proteinExistence type="predicted"/>
<evidence type="ECO:0000313" key="4">
    <source>
        <dbReference type="EMBL" id="TCL38291.1"/>
    </source>
</evidence>
<organism evidence="4 5">
    <name type="scientific">Anaerospora hongkongensis</name>
    <dbReference type="NCBI Taxonomy" id="244830"/>
    <lineage>
        <taxon>Bacteria</taxon>
        <taxon>Bacillati</taxon>
        <taxon>Bacillota</taxon>
        <taxon>Negativicutes</taxon>
        <taxon>Selenomonadales</taxon>
        <taxon>Sporomusaceae</taxon>
        <taxon>Anaerospora</taxon>
    </lineage>
</organism>
<feature type="transmembrane region" description="Helical" evidence="2">
    <location>
        <begin position="7"/>
        <end position="27"/>
    </location>
</feature>
<name>A0A4R1PZH8_9FIRM</name>
<dbReference type="InterPro" id="IPR013693">
    <property type="entry name" value="SpoIID/LytB_N"/>
</dbReference>
<dbReference type="EMBL" id="SLUI01000004">
    <property type="protein sequence ID" value="TCL38291.1"/>
    <property type="molecule type" value="Genomic_DNA"/>
</dbReference>
<protein>
    <submittedName>
        <fullName evidence="4">Stage II sporulation protein D</fullName>
    </submittedName>
</protein>
<feature type="compositionally biased region" description="Pro residues" evidence="1">
    <location>
        <begin position="36"/>
        <end position="53"/>
    </location>
</feature>
<gene>
    <name evidence="4" type="ORF">EV210_104275</name>
</gene>
<accession>A0A4R1PZH8</accession>
<evidence type="ECO:0000313" key="5">
    <source>
        <dbReference type="Proteomes" id="UP000295063"/>
    </source>
</evidence>
<evidence type="ECO:0000256" key="2">
    <source>
        <dbReference type="SAM" id="Phobius"/>
    </source>
</evidence>
<evidence type="ECO:0000259" key="3">
    <source>
        <dbReference type="Pfam" id="PF08486"/>
    </source>
</evidence>
<sequence length="341" mass="37021">MRNKSQSTIAIIVVLVVAIAAGAYLLLRSPAPKPMPAPVPAPTEPQTPTPAQPEPIAGVPQFNKSKYTSEPTIKVWRADKGVIESMKLETYVEGVIAQEMQPDWPLEALRAQAVASRTLTMSAIEAGTIRRLHNADVSTSKEELQAFAPQKVNDTVREAVRSTRGQILLYAGGLVNSIYSSHNGQIAATKEESFPKEIEHATPYFQPVTDNSNQYAPQNISSWSVKIPGSEVARAVGYSGKPGDITILQKGPSGRILFIGAGNKKVYGSDFRKAVGYDRLKSTLITEMTYDGSSFTFKGLGWGNGVGMSQWGAYAYAKNGAKAEEILKHYYVGADITKLWQ</sequence>
<evidence type="ECO:0000256" key="1">
    <source>
        <dbReference type="SAM" id="MobiDB-lite"/>
    </source>
</evidence>
<dbReference type="NCBIfam" id="TIGR02669">
    <property type="entry name" value="SpoIID_LytB"/>
    <property type="match status" value="1"/>
</dbReference>
<dbReference type="Proteomes" id="UP000295063">
    <property type="component" value="Unassembled WGS sequence"/>
</dbReference>